<reference evidence="4" key="2">
    <citation type="journal article" date="2012" name="Nat. Genet.">
        <title>Lifestyle transitions in plant pathogenic Colletotrichum fungi deciphered by genome and transcriptome analyses.</title>
        <authorList>
            <person name="O'Connell R.J."/>
            <person name="Thon M.R."/>
            <person name="Hacquard S."/>
            <person name="Amyotte S.G."/>
            <person name="Kleemann J."/>
            <person name="Torres M.F."/>
            <person name="Damm U."/>
            <person name="Buiate E.A."/>
            <person name="Epstein L."/>
            <person name="Alkan N."/>
            <person name="Altmueller J."/>
            <person name="Alvarado-Balderrama L."/>
            <person name="Bauser C.A."/>
            <person name="Becker C."/>
            <person name="Birren B.W."/>
            <person name="Chen Z."/>
            <person name="Choi J."/>
            <person name="Crouch J.A."/>
            <person name="Duvick J.P."/>
            <person name="Farman M.A."/>
            <person name="Gan P."/>
            <person name="Heiman D."/>
            <person name="Henrissat B."/>
            <person name="Howard R.J."/>
            <person name="Kabbage M."/>
            <person name="Koch C."/>
            <person name="Kracher B."/>
            <person name="Kubo Y."/>
            <person name="Law A.D."/>
            <person name="Lebrun M.-H."/>
            <person name="Lee Y.-H."/>
            <person name="Miyara I."/>
            <person name="Moore N."/>
            <person name="Neumann U."/>
            <person name="Nordstroem K."/>
            <person name="Panaccione D.G."/>
            <person name="Panstruga R."/>
            <person name="Place M."/>
            <person name="Proctor R.H."/>
            <person name="Prusky D."/>
            <person name="Rech G."/>
            <person name="Reinhardt R."/>
            <person name="Rollins J.A."/>
            <person name="Rounsley S."/>
            <person name="Schardl C.L."/>
            <person name="Schwartz D.C."/>
            <person name="Shenoy N."/>
            <person name="Shirasu K."/>
            <person name="Sikhakolli U.R."/>
            <person name="Stueber K."/>
            <person name="Sukno S.A."/>
            <person name="Sweigard J.A."/>
            <person name="Takano Y."/>
            <person name="Takahara H."/>
            <person name="Trail F."/>
            <person name="van der Does H.C."/>
            <person name="Voll L.M."/>
            <person name="Will I."/>
            <person name="Young S."/>
            <person name="Zeng Q."/>
            <person name="Zhang J."/>
            <person name="Zhou S."/>
            <person name="Dickman M.B."/>
            <person name="Schulze-Lefert P."/>
            <person name="Ver Loren van Themaat E."/>
            <person name="Ma L.-J."/>
            <person name="Vaillancourt L.J."/>
        </authorList>
    </citation>
    <scope>NUCLEOTIDE SEQUENCE [LARGE SCALE GENOMIC DNA]</scope>
    <source>
        <strain evidence="4">IMI 349063</strain>
    </source>
</reference>
<feature type="compositionally biased region" description="Basic and acidic residues" evidence="1">
    <location>
        <begin position="164"/>
        <end position="179"/>
    </location>
</feature>
<reference evidence="3" key="3">
    <citation type="submission" date="2016-02" db="EMBL/GenBank/DDBJ databases">
        <title>Resequencing and annotation of the Colletotrichum higginsianum genome.</title>
        <authorList>
            <person name="O'Connell R."/>
            <person name="Zambounis A."/>
            <person name="Thon M."/>
            <person name="Dallery J.-F."/>
        </authorList>
    </citation>
    <scope>NUCLEOTIDE SEQUENCE [LARGE SCALE GENOMIC DNA]</scope>
    <source>
        <strain evidence="3">IMI 349063</strain>
    </source>
</reference>
<dbReference type="InterPro" id="IPR011990">
    <property type="entry name" value="TPR-like_helical_dom_sf"/>
</dbReference>
<dbReference type="EMBL" id="CACQ02007445">
    <property type="protein sequence ID" value="CCF45112.1"/>
    <property type="molecule type" value="Genomic_DNA"/>
</dbReference>
<evidence type="ECO:0000256" key="1">
    <source>
        <dbReference type="SAM" id="MobiDB-lite"/>
    </source>
</evidence>
<feature type="region of interest" description="Disordered" evidence="1">
    <location>
        <begin position="163"/>
        <end position="185"/>
    </location>
</feature>
<dbReference type="OrthoDB" id="185373at2759"/>
<dbReference type="HOGENOM" id="CLU_014724_0_0_1"/>
<organism evidence="2 4">
    <name type="scientific">Colletotrichum higginsianum (strain IMI 349063)</name>
    <name type="common">Crucifer anthracnose fungus</name>
    <dbReference type="NCBI Taxonomy" id="759273"/>
    <lineage>
        <taxon>Eukaryota</taxon>
        <taxon>Fungi</taxon>
        <taxon>Dikarya</taxon>
        <taxon>Ascomycota</taxon>
        <taxon>Pezizomycotina</taxon>
        <taxon>Sordariomycetes</taxon>
        <taxon>Hypocreomycetidae</taxon>
        <taxon>Glomerellales</taxon>
        <taxon>Glomerellaceae</taxon>
        <taxon>Colletotrichum</taxon>
        <taxon>Colletotrichum destructivum species complex</taxon>
    </lineage>
</organism>
<dbReference type="EMBL" id="LTAN01000006">
    <property type="protein sequence ID" value="OBR07443.1"/>
    <property type="molecule type" value="Genomic_DNA"/>
</dbReference>
<dbReference type="VEuPathDB" id="FungiDB:CH63R_08964"/>
<dbReference type="GeneID" id="28868045"/>
<dbReference type="eggNOG" id="ENOG502S2MG">
    <property type="taxonomic scope" value="Eukaryota"/>
</dbReference>
<reference evidence="2" key="1">
    <citation type="submission" date="2011-12" db="EMBL/GenBank/DDBJ databases">
        <title>The genome sequence of Colletotrichum higginsianum IMI 34906.</title>
        <authorList>
            <person name="Ma L.-J."/>
            <person name="O'Connell R."/>
            <person name="van Themaat E.V.L."/>
            <person name="Stueber K."/>
            <person name="Young S.K."/>
            <person name="Zeng Q."/>
            <person name="Gargeya S."/>
            <person name="Fitzgerald M."/>
            <person name="Haas B."/>
            <person name="Abouelleil A."/>
            <person name="Alvarado L."/>
            <person name="Arachchi H.M."/>
            <person name="Berlin A."/>
            <person name="Chapman S.B."/>
            <person name="Gearin G."/>
            <person name="Goldberg J."/>
            <person name="Griggs A."/>
            <person name="Gujja S."/>
            <person name="Hansen M."/>
            <person name="Heiman D."/>
            <person name="Howarth C."/>
            <person name="Larimer J."/>
            <person name="Lui A."/>
            <person name="MacDonald P.J.P."/>
            <person name="McCowen C."/>
            <person name="Montmayeur A."/>
            <person name="Murphy C."/>
            <person name="Neiman D."/>
            <person name="Pearson M."/>
            <person name="Priest M."/>
            <person name="Roberts A."/>
            <person name="Saif S."/>
            <person name="Shea T."/>
            <person name="Sisk P."/>
            <person name="Stolte C."/>
            <person name="Sykes S."/>
            <person name="Wortman J."/>
            <person name="Nusbaum C."/>
            <person name="Birren B."/>
        </authorList>
    </citation>
    <scope>NUCLEOTIDE SEQUENCE</scope>
    <source>
        <strain evidence="2">IMI 349063</strain>
    </source>
</reference>
<dbReference type="STRING" id="759273.H1VY00"/>
<proteinExistence type="predicted"/>
<protein>
    <submittedName>
        <fullName evidence="3">Pentatricopeptide repeat domain-containing protein</fullName>
    </submittedName>
</protein>
<dbReference type="RefSeq" id="XP_018155961.1">
    <property type="nucleotide sequence ID" value="XM_018303938.1"/>
</dbReference>
<dbReference type="Gene3D" id="1.25.40.10">
    <property type="entry name" value="Tetratricopeptide repeat domain"/>
    <property type="match status" value="1"/>
</dbReference>
<feature type="compositionally biased region" description="Basic and acidic residues" evidence="1">
    <location>
        <begin position="98"/>
        <end position="121"/>
    </location>
</feature>
<evidence type="ECO:0000313" key="4">
    <source>
        <dbReference type="Proteomes" id="UP000007174"/>
    </source>
</evidence>
<dbReference type="KEGG" id="chig:CH63R_08964"/>
<dbReference type="Proteomes" id="UP000092177">
    <property type="component" value="Chromosome 6"/>
</dbReference>
<accession>H1VY00</accession>
<feature type="region of interest" description="Disordered" evidence="1">
    <location>
        <begin position="847"/>
        <end position="877"/>
    </location>
</feature>
<dbReference type="Proteomes" id="UP000007174">
    <property type="component" value="Unassembled WGS sequence"/>
</dbReference>
<evidence type="ECO:0000313" key="5">
    <source>
        <dbReference type="Proteomes" id="UP000092177"/>
    </source>
</evidence>
<gene>
    <name evidence="2" type="ORF">CH063_03514</name>
    <name evidence="3" type="ORF">CH63R_08964</name>
</gene>
<keyword evidence="5" id="KW-1185">Reference proteome</keyword>
<name>H1VY00_COLHI</name>
<feature type="compositionally biased region" description="Basic and acidic residues" evidence="1">
    <location>
        <begin position="859"/>
        <end position="877"/>
    </location>
</feature>
<sequence>MSLGVTLPWRARSHCIGVSGISLIPRGPRRWSRASPAQLSLSRFWIHSSSEAAKCSPRNAIAPRHKANAESPAEPASHGNPTVGTGEQPVVDAGNLSPERRTNQVRGVEDVDRAFETRENEPQPSPATAASTSAGEMRKPLVVRKTRPLNSFNKDYGKFVVRTSKPDRRASQKNKEMPKETAVTPEQRDPVLVAPAIQYNAPRETQTSYQRSSQGSFRQLRLQAIRYIKQEPLTNWRATLEIMRLRTRPLKSPWQTRARKISVDPELGNKLLYEVDHTIWDIQEQTRCHIELLWPEDANGRESNDGIHLLLSGDEDALEHASEEILRLASQGGSNISIDGVIDSTLSTTKTEESSSCTIERLWESSVESQRPGYVGHYTYYRPYHKISKPLKWTPQTFLAYITAITNVRLPERFVSRYYRSGTAANEAAISLLHAAFEDKATSKAHSVRAFKKALQFMELHGHSHRDDAREFLRKRTESALPIDTGTFNIVLSGSVKVKDLYNFDSVLKLMIHYGCLPNAQTWSLFLELTESEQVRRHAIHIMHRLGLFTDPVAIRLIAKTLVVHEIHRVQDSWPGIREFIRSQNAKYGTSWVSRGAMNKMMNELGRLGHFACCQDLLDIMAQLPSTTPTSLTINTILHHARSQRNFTIALLVLRRANELKIALNEQSYHELFSLAFRLRKPNALGLIWRYACMEGKTSWYMRRRVSDLMEERPEGQTTTGGKRTADDFPALPTFHEENMAPRPLKHLGPWVARRLYSRYITHRAEKPLHELLELSREIDNRIHQVVKQAKQQSDRAIRTTVPGMRIYLRQRIWMPDLKIWGPNLESFRRPCIEMTVTHLAPECSLPAADDGENASPDRNLDATKGPDLETIHGHSK</sequence>
<dbReference type="AlphaFoldDB" id="H1VY00"/>
<feature type="region of interest" description="Disordered" evidence="1">
    <location>
        <begin position="62"/>
        <end position="145"/>
    </location>
</feature>
<evidence type="ECO:0000313" key="2">
    <source>
        <dbReference type="EMBL" id="CCF45112.1"/>
    </source>
</evidence>
<evidence type="ECO:0000313" key="3">
    <source>
        <dbReference type="EMBL" id="OBR07443.1"/>
    </source>
</evidence>
<dbReference type="CDD" id="cd00105">
    <property type="entry name" value="KH-I"/>
    <property type="match status" value="1"/>
</dbReference>
<reference evidence="5" key="4">
    <citation type="journal article" date="2017" name="BMC Genomics">
        <title>Gapless genome assembly of Colletotrichum higginsianum reveals chromosome structure and association of transposable elements with secondary metabolite gene clusters.</title>
        <authorList>
            <person name="Dallery J.-F."/>
            <person name="Lapalu N."/>
            <person name="Zampounis A."/>
            <person name="Pigne S."/>
            <person name="Luyten I."/>
            <person name="Amselem J."/>
            <person name="Wittenberg A.H.J."/>
            <person name="Zhou S."/>
            <person name="de Queiroz M.V."/>
            <person name="Robin G.P."/>
            <person name="Auger A."/>
            <person name="Hainaut M."/>
            <person name="Henrissat B."/>
            <person name="Kim K.-T."/>
            <person name="Lee Y.-H."/>
            <person name="Lespinet O."/>
            <person name="Schwartz D.C."/>
            <person name="Thon M.R."/>
            <person name="O'Connell R.J."/>
        </authorList>
    </citation>
    <scope>NUCLEOTIDE SEQUENCE [LARGE SCALE GENOMIC DNA]</scope>
    <source>
        <strain evidence="5">IMI 349063</strain>
    </source>
</reference>